<sequence length="54" mass="5958">MVVEGLLLIIPFLLVRKFCGGFHFQSPVLCGILSAALQFPCVFIKDRHGLGNNK</sequence>
<dbReference type="AlphaFoldDB" id="A0AA92L8F7"/>
<evidence type="ECO:0000313" key="8">
    <source>
        <dbReference type="EMBL" id="QQR31511.1"/>
    </source>
</evidence>
<keyword evidence="4" id="KW-0812">Transmembrane</keyword>
<evidence type="ECO:0000256" key="2">
    <source>
        <dbReference type="ARBA" id="ARBA00022654"/>
    </source>
</evidence>
<dbReference type="Pfam" id="PF04647">
    <property type="entry name" value="AgrB"/>
    <property type="match status" value="1"/>
</dbReference>
<keyword evidence="2" id="KW-0673">Quorum sensing</keyword>
<gene>
    <name evidence="8" type="ORF">I5Q82_07555</name>
</gene>
<proteinExistence type="predicted"/>
<dbReference type="Proteomes" id="UP000596035">
    <property type="component" value="Chromosome"/>
</dbReference>
<evidence type="ECO:0000256" key="1">
    <source>
        <dbReference type="ARBA" id="ARBA00022475"/>
    </source>
</evidence>
<evidence type="ECO:0000313" key="9">
    <source>
        <dbReference type="Proteomes" id="UP000596035"/>
    </source>
</evidence>
<dbReference type="GO" id="GO:0008233">
    <property type="term" value="F:peptidase activity"/>
    <property type="evidence" value="ECO:0007669"/>
    <property type="project" value="UniProtKB-KW"/>
</dbReference>
<dbReference type="EMBL" id="CP065321">
    <property type="protein sequence ID" value="QQR31511.1"/>
    <property type="molecule type" value="Genomic_DNA"/>
</dbReference>
<evidence type="ECO:0000256" key="4">
    <source>
        <dbReference type="ARBA" id="ARBA00022692"/>
    </source>
</evidence>
<keyword evidence="3" id="KW-0645">Protease</keyword>
<dbReference type="RefSeq" id="WP_157130645.1">
    <property type="nucleotide sequence ID" value="NZ_CAQHGX010000007.1"/>
</dbReference>
<evidence type="ECO:0000256" key="3">
    <source>
        <dbReference type="ARBA" id="ARBA00022670"/>
    </source>
</evidence>
<evidence type="ECO:0000256" key="5">
    <source>
        <dbReference type="ARBA" id="ARBA00022801"/>
    </source>
</evidence>
<keyword evidence="1" id="KW-1003">Cell membrane</keyword>
<evidence type="ECO:0000256" key="7">
    <source>
        <dbReference type="ARBA" id="ARBA00023136"/>
    </source>
</evidence>
<evidence type="ECO:0000256" key="6">
    <source>
        <dbReference type="ARBA" id="ARBA00022989"/>
    </source>
</evidence>
<organism evidence="8 9">
    <name type="scientific">Acutalibacter muris</name>
    <dbReference type="NCBI Taxonomy" id="1796620"/>
    <lineage>
        <taxon>Bacteria</taxon>
        <taxon>Bacillati</taxon>
        <taxon>Bacillota</taxon>
        <taxon>Clostridia</taxon>
        <taxon>Eubacteriales</taxon>
        <taxon>Acutalibacteraceae</taxon>
        <taxon>Acutalibacter</taxon>
    </lineage>
</organism>
<dbReference type="GO" id="GO:0016020">
    <property type="term" value="C:membrane"/>
    <property type="evidence" value="ECO:0007669"/>
    <property type="project" value="InterPro"/>
</dbReference>
<protein>
    <submittedName>
        <fullName evidence="8">Accessory gene regulator B family protein</fullName>
    </submittedName>
</protein>
<keyword evidence="5" id="KW-0378">Hydrolase</keyword>
<keyword evidence="7" id="KW-0472">Membrane</keyword>
<dbReference type="GO" id="GO:0009372">
    <property type="term" value="P:quorum sensing"/>
    <property type="evidence" value="ECO:0007669"/>
    <property type="project" value="UniProtKB-KW"/>
</dbReference>
<accession>A0AA92L8F7</accession>
<name>A0AA92L8F7_9FIRM</name>
<keyword evidence="6" id="KW-1133">Transmembrane helix</keyword>
<dbReference type="GO" id="GO:0006508">
    <property type="term" value="P:proteolysis"/>
    <property type="evidence" value="ECO:0007669"/>
    <property type="project" value="UniProtKB-KW"/>
</dbReference>
<dbReference type="InterPro" id="IPR006741">
    <property type="entry name" value="AgrB"/>
</dbReference>
<reference evidence="8 9" key="1">
    <citation type="submission" date="2020-11" db="EMBL/GenBank/DDBJ databases">
        <title>Closed and high quality bacterial genomes of the OMM12 community.</title>
        <authorList>
            <person name="Marbouty M."/>
            <person name="Lamy-Besnier Q."/>
            <person name="Debarbieux L."/>
            <person name="Koszul R."/>
        </authorList>
    </citation>
    <scope>NUCLEOTIDE SEQUENCE [LARGE SCALE GENOMIC DNA]</scope>
    <source>
        <strain evidence="8 9">KB18</strain>
    </source>
</reference>